<name>N1QWV4_AEGTA</name>
<dbReference type="Pfam" id="PF00280">
    <property type="entry name" value="potato_inhibit"/>
    <property type="match status" value="1"/>
</dbReference>
<dbReference type="InterPro" id="IPR036354">
    <property type="entry name" value="Prot_inh_pot1_sf"/>
</dbReference>
<dbReference type="InterPro" id="IPR000864">
    <property type="entry name" value="Prot_inh_pot1"/>
</dbReference>
<keyword evidence="3" id="KW-0722">Serine protease inhibitor</keyword>
<accession>N1QWV4</accession>
<sequence>MSGGNNGSEKVEWPELLGVPATPAVSKIRRDRPDVNVVVLPDQTPVPIGFNSKRVRVFYDSQQPGALVANIPIVGYPAGRTAGTHMRAFQSIDS</sequence>
<dbReference type="AlphaFoldDB" id="N1QWV4"/>
<reference evidence="4" key="1">
    <citation type="submission" date="2015-06" db="UniProtKB">
        <authorList>
            <consortium name="EnsemblPlants"/>
        </authorList>
    </citation>
    <scope>IDENTIFICATION</scope>
</reference>
<dbReference type="EnsemblPlants" id="EMT14368">
    <property type="protein sequence ID" value="EMT14368"/>
    <property type="gene ID" value="F775_04692"/>
</dbReference>
<dbReference type="GO" id="GO:0009611">
    <property type="term" value="P:response to wounding"/>
    <property type="evidence" value="ECO:0007669"/>
    <property type="project" value="InterPro"/>
</dbReference>
<evidence type="ECO:0000256" key="3">
    <source>
        <dbReference type="ARBA" id="ARBA00022900"/>
    </source>
</evidence>
<dbReference type="SUPFAM" id="SSF54654">
    <property type="entry name" value="CI-2 family of serine protease inhibitors"/>
    <property type="match status" value="1"/>
</dbReference>
<dbReference type="PANTHER" id="PTHR33091:SF80">
    <property type="entry name" value="SUBTILISIN INHIBITOR 1"/>
    <property type="match status" value="1"/>
</dbReference>
<dbReference type="PRINTS" id="PR00292">
    <property type="entry name" value="POTATOINHBTR"/>
</dbReference>
<evidence type="ECO:0000256" key="2">
    <source>
        <dbReference type="ARBA" id="ARBA00022690"/>
    </source>
</evidence>
<dbReference type="GO" id="GO:0004867">
    <property type="term" value="F:serine-type endopeptidase inhibitor activity"/>
    <property type="evidence" value="ECO:0007669"/>
    <property type="project" value="UniProtKB-KW"/>
</dbReference>
<dbReference type="PANTHER" id="PTHR33091">
    <property type="entry name" value="PROTEIN, PUTATIVE, EXPRESSED-RELATED"/>
    <property type="match status" value="1"/>
</dbReference>
<keyword evidence="2" id="KW-0646">Protease inhibitor</keyword>
<comment type="similarity">
    <text evidence="1">Belongs to the protease inhibitor I13 (potato type I serine protease inhibitor) family.</text>
</comment>
<evidence type="ECO:0000256" key="1">
    <source>
        <dbReference type="ARBA" id="ARBA00008210"/>
    </source>
</evidence>
<dbReference type="PROSITE" id="PS00285">
    <property type="entry name" value="POTATO_INHIBITOR"/>
    <property type="match status" value="1"/>
</dbReference>
<evidence type="ECO:0000313" key="4">
    <source>
        <dbReference type="EnsemblPlants" id="EMT14368"/>
    </source>
</evidence>
<organism evidence="4">
    <name type="scientific">Aegilops tauschii</name>
    <name type="common">Tausch's goatgrass</name>
    <name type="synonym">Aegilops squarrosa</name>
    <dbReference type="NCBI Taxonomy" id="37682"/>
    <lineage>
        <taxon>Eukaryota</taxon>
        <taxon>Viridiplantae</taxon>
        <taxon>Streptophyta</taxon>
        <taxon>Embryophyta</taxon>
        <taxon>Tracheophyta</taxon>
        <taxon>Spermatophyta</taxon>
        <taxon>Magnoliopsida</taxon>
        <taxon>Liliopsida</taxon>
        <taxon>Poales</taxon>
        <taxon>Poaceae</taxon>
        <taxon>BOP clade</taxon>
        <taxon>Pooideae</taxon>
        <taxon>Triticodae</taxon>
        <taxon>Triticeae</taxon>
        <taxon>Triticinae</taxon>
        <taxon>Aegilops</taxon>
    </lineage>
</organism>
<protein>
    <submittedName>
        <fullName evidence="4">Subtilisin-chymotrypsin inhibitor WSCI</fullName>
    </submittedName>
</protein>
<proteinExistence type="inferred from homology"/>
<dbReference type="Gene3D" id="3.30.10.10">
    <property type="entry name" value="Trypsin Inhibitor V, subunit A"/>
    <property type="match status" value="1"/>
</dbReference>